<dbReference type="OrthoDB" id="10008894at2759"/>
<dbReference type="Proteomes" id="UP000663877">
    <property type="component" value="Unassembled WGS sequence"/>
</dbReference>
<evidence type="ECO:0000256" key="1">
    <source>
        <dbReference type="SAM" id="SignalP"/>
    </source>
</evidence>
<proteinExistence type="predicted"/>
<dbReference type="EMBL" id="CAJNOM010000228">
    <property type="protein sequence ID" value="CAF1257848.1"/>
    <property type="molecule type" value="Genomic_DNA"/>
</dbReference>
<dbReference type="AlphaFoldDB" id="A0A815I2Z0"/>
<evidence type="ECO:0000313" key="2">
    <source>
        <dbReference type="EMBL" id="CAF1007488.1"/>
    </source>
</evidence>
<evidence type="ECO:0000313" key="5">
    <source>
        <dbReference type="Proteomes" id="UP000663832"/>
    </source>
</evidence>
<dbReference type="EMBL" id="CAJNOI010000075">
    <property type="protein sequence ID" value="CAF1007488.1"/>
    <property type="molecule type" value="Genomic_DNA"/>
</dbReference>
<dbReference type="EMBL" id="CAJNOM010000325">
    <property type="protein sequence ID" value="CAF1359937.1"/>
    <property type="molecule type" value="Genomic_DNA"/>
</dbReference>
<reference evidence="4" key="1">
    <citation type="submission" date="2021-02" db="EMBL/GenBank/DDBJ databases">
        <authorList>
            <person name="Nowell W R."/>
        </authorList>
    </citation>
    <scope>NUCLEOTIDE SEQUENCE</scope>
</reference>
<comment type="caution">
    <text evidence="4">The sequence shown here is derived from an EMBL/GenBank/DDBJ whole genome shotgun (WGS) entry which is preliminary data.</text>
</comment>
<evidence type="ECO:0000313" key="4">
    <source>
        <dbReference type="EMBL" id="CAF1359937.1"/>
    </source>
</evidence>
<sequence length="93" mass="10885">MSSNTFLILLVVLNLFIIHSAYRIDSNNEALFSNYNGKVNDEEYLDNFKTTEENPLDNYYIIPCHGKSSHILCNKLDHLSRRDTGFLRFGRKR</sequence>
<feature type="chain" id="PRO_5036411724" evidence="1">
    <location>
        <begin position="24"/>
        <end position="93"/>
    </location>
</feature>
<dbReference type="Proteomes" id="UP000663832">
    <property type="component" value="Unassembled WGS sequence"/>
</dbReference>
<keyword evidence="5" id="KW-1185">Reference proteome</keyword>
<protein>
    <submittedName>
        <fullName evidence="4">Uncharacterized protein</fullName>
    </submittedName>
</protein>
<feature type="signal peptide" evidence="1">
    <location>
        <begin position="1"/>
        <end position="23"/>
    </location>
</feature>
<gene>
    <name evidence="2" type="ORF">BJG266_LOCUS16275</name>
    <name evidence="3" type="ORF">QVE165_LOCUS28879</name>
    <name evidence="4" type="ORF">QVE165_LOCUS34487</name>
</gene>
<evidence type="ECO:0000313" key="3">
    <source>
        <dbReference type="EMBL" id="CAF1257848.1"/>
    </source>
</evidence>
<accession>A0A815I2Z0</accession>
<organism evidence="4 5">
    <name type="scientific">Adineta steineri</name>
    <dbReference type="NCBI Taxonomy" id="433720"/>
    <lineage>
        <taxon>Eukaryota</taxon>
        <taxon>Metazoa</taxon>
        <taxon>Spiralia</taxon>
        <taxon>Gnathifera</taxon>
        <taxon>Rotifera</taxon>
        <taxon>Eurotatoria</taxon>
        <taxon>Bdelloidea</taxon>
        <taxon>Adinetida</taxon>
        <taxon>Adinetidae</taxon>
        <taxon>Adineta</taxon>
    </lineage>
</organism>
<name>A0A815I2Z0_9BILA</name>
<keyword evidence="1" id="KW-0732">Signal</keyword>